<dbReference type="PROSITE" id="PS00028">
    <property type="entry name" value="ZINC_FINGER_C2H2_1"/>
    <property type="match status" value="1"/>
</dbReference>
<comment type="caution">
    <text evidence="4">The sequence shown here is derived from an EMBL/GenBank/DDBJ whole genome shotgun (WGS) entry which is preliminary data.</text>
</comment>
<name>A0A8X7CQP5_9ARAC</name>
<dbReference type="SUPFAM" id="SSF57667">
    <property type="entry name" value="beta-beta-alpha zinc fingers"/>
    <property type="match status" value="1"/>
</dbReference>
<feature type="domain" description="C2H2-type" evidence="3">
    <location>
        <begin position="164"/>
        <end position="191"/>
    </location>
</feature>
<evidence type="ECO:0000313" key="4">
    <source>
        <dbReference type="EMBL" id="GFY77091.1"/>
    </source>
</evidence>
<evidence type="ECO:0000313" key="5">
    <source>
        <dbReference type="Proteomes" id="UP000886998"/>
    </source>
</evidence>
<feature type="region of interest" description="Disordered" evidence="2">
    <location>
        <begin position="1"/>
        <end position="28"/>
    </location>
</feature>
<dbReference type="AlphaFoldDB" id="A0A8X7CQP5"/>
<keyword evidence="1" id="KW-0479">Metal-binding</keyword>
<evidence type="ECO:0000256" key="1">
    <source>
        <dbReference type="PROSITE-ProRule" id="PRU00042"/>
    </source>
</evidence>
<keyword evidence="5" id="KW-1185">Reference proteome</keyword>
<dbReference type="PROSITE" id="PS50157">
    <property type="entry name" value="ZINC_FINGER_C2H2_2"/>
    <property type="match status" value="1"/>
</dbReference>
<sequence length="230" mass="26375">METQEFNTSRIHNFSQQQIPSHGEPSNSHFNCIYSNEENWELQQKRDQKDSNSISVVGRCIRTACDVLHGMDYENNDILSGSIDSQHNDIFPSEFNVFHSKKETSSCKDVLSDKNQADTINTSESKCEKVALSNKPLEHNSSVEIYKSALSQSQVEISRFERTFVCDICLKKLNTLSSLLTHNSIHSAEKPFQHFIHQENIFGIGYFAQQKRKDTKSRPFQCTICDNVFL</sequence>
<accession>A0A8X7CQP5</accession>
<dbReference type="EMBL" id="BMAV01022312">
    <property type="protein sequence ID" value="GFY77091.1"/>
    <property type="molecule type" value="Genomic_DNA"/>
</dbReference>
<dbReference type="Proteomes" id="UP000886998">
    <property type="component" value="Unassembled WGS sequence"/>
</dbReference>
<keyword evidence="1" id="KW-0862">Zinc</keyword>
<protein>
    <recommendedName>
        <fullName evidence="3">C2H2-type domain-containing protein</fullName>
    </recommendedName>
</protein>
<gene>
    <name evidence="4" type="ORF">TNIN_462321</name>
</gene>
<proteinExistence type="predicted"/>
<dbReference type="Gene3D" id="3.30.160.60">
    <property type="entry name" value="Classic Zinc Finger"/>
    <property type="match status" value="1"/>
</dbReference>
<dbReference type="InterPro" id="IPR036236">
    <property type="entry name" value="Znf_C2H2_sf"/>
</dbReference>
<keyword evidence="1" id="KW-0863">Zinc-finger</keyword>
<evidence type="ECO:0000259" key="3">
    <source>
        <dbReference type="PROSITE" id="PS50157"/>
    </source>
</evidence>
<organism evidence="4 5">
    <name type="scientific">Trichonephila inaurata madagascariensis</name>
    <dbReference type="NCBI Taxonomy" id="2747483"/>
    <lineage>
        <taxon>Eukaryota</taxon>
        <taxon>Metazoa</taxon>
        <taxon>Ecdysozoa</taxon>
        <taxon>Arthropoda</taxon>
        <taxon>Chelicerata</taxon>
        <taxon>Arachnida</taxon>
        <taxon>Araneae</taxon>
        <taxon>Araneomorphae</taxon>
        <taxon>Entelegynae</taxon>
        <taxon>Araneoidea</taxon>
        <taxon>Nephilidae</taxon>
        <taxon>Trichonephila</taxon>
        <taxon>Trichonephila inaurata</taxon>
    </lineage>
</organism>
<dbReference type="GO" id="GO:0008270">
    <property type="term" value="F:zinc ion binding"/>
    <property type="evidence" value="ECO:0007669"/>
    <property type="project" value="UniProtKB-KW"/>
</dbReference>
<dbReference type="InterPro" id="IPR013087">
    <property type="entry name" value="Znf_C2H2_type"/>
</dbReference>
<reference evidence="4" key="1">
    <citation type="submission" date="2020-08" db="EMBL/GenBank/DDBJ databases">
        <title>Multicomponent nature underlies the extraordinary mechanical properties of spider dragline silk.</title>
        <authorList>
            <person name="Kono N."/>
            <person name="Nakamura H."/>
            <person name="Mori M."/>
            <person name="Yoshida Y."/>
            <person name="Ohtoshi R."/>
            <person name="Malay A.D."/>
            <person name="Moran D.A.P."/>
            <person name="Tomita M."/>
            <person name="Numata K."/>
            <person name="Arakawa K."/>
        </authorList>
    </citation>
    <scope>NUCLEOTIDE SEQUENCE</scope>
</reference>
<evidence type="ECO:0000256" key="2">
    <source>
        <dbReference type="SAM" id="MobiDB-lite"/>
    </source>
</evidence>